<keyword evidence="3" id="KW-1185">Reference proteome</keyword>
<name>A0ABW1XHD3_9ALTE</name>
<organism evidence="1 3">
    <name type="scientific">Pseudobowmanella zhangzhouensis</name>
    <dbReference type="NCBI Taxonomy" id="1537679"/>
    <lineage>
        <taxon>Bacteria</taxon>
        <taxon>Pseudomonadati</taxon>
        <taxon>Pseudomonadota</taxon>
        <taxon>Gammaproteobacteria</taxon>
        <taxon>Alteromonadales</taxon>
        <taxon>Alteromonadaceae</taxon>
    </lineage>
</organism>
<proteinExistence type="predicted"/>
<gene>
    <name evidence="1" type="ORF">ACFP85_00275</name>
    <name evidence="2" type="ORF">ACFP85_16580</name>
</gene>
<reference evidence="1" key="1">
    <citation type="journal article" date="2014" name="Int. J. Syst. Evol. Microbiol.">
        <title>Complete genome of a new Firmicutes species belonging to the dominant human colonic microbiota ('Ruminococcus bicirculans') reveals two chromosomes and a selective capacity to utilize plant glucans.</title>
        <authorList>
            <consortium name="NISC Comparative Sequencing Program"/>
            <person name="Wegmann U."/>
            <person name="Louis P."/>
            <person name="Goesmann A."/>
            <person name="Henrissat B."/>
            <person name="Duncan S.H."/>
            <person name="Flint H.J."/>
        </authorList>
    </citation>
    <scope>NUCLEOTIDE SEQUENCE</scope>
    <source>
        <strain evidence="1">KCTC 42143</strain>
    </source>
</reference>
<evidence type="ECO:0000313" key="3">
    <source>
        <dbReference type="Proteomes" id="UP001596364"/>
    </source>
</evidence>
<reference evidence="3" key="2">
    <citation type="journal article" date="2019" name="Int. J. Syst. Evol. Microbiol.">
        <title>The Global Catalogue of Microorganisms (GCM) 10K type strain sequencing project: providing services to taxonomists for standard genome sequencing and annotation.</title>
        <authorList>
            <consortium name="The Broad Institute Genomics Platform"/>
            <consortium name="The Broad Institute Genome Sequencing Center for Infectious Disease"/>
            <person name="Wu L."/>
            <person name="Ma J."/>
        </authorList>
    </citation>
    <scope>NUCLEOTIDE SEQUENCE [LARGE SCALE GENOMIC DNA]</scope>
    <source>
        <strain evidence="3">CGMCC 1.16031</strain>
    </source>
</reference>
<dbReference type="EMBL" id="JBHSUS010000001">
    <property type="protein sequence ID" value="MFC6441763.1"/>
    <property type="molecule type" value="Genomic_DNA"/>
</dbReference>
<evidence type="ECO:0000313" key="1">
    <source>
        <dbReference type="EMBL" id="MFC6438595.1"/>
    </source>
</evidence>
<reference evidence="1" key="3">
    <citation type="submission" date="2024-09" db="EMBL/GenBank/DDBJ databases">
        <authorList>
            <person name="Sun Q."/>
            <person name="Mori K."/>
        </authorList>
    </citation>
    <scope>NUCLEOTIDE SEQUENCE</scope>
    <source>
        <strain evidence="1">KCTC 42143</strain>
    </source>
</reference>
<protein>
    <recommendedName>
        <fullName evidence="4">Cytochrome oxidase Cu insertion factor, SCO1/SenC/PrrC family</fullName>
    </recommendedName>
</protein>
<dbReference type="EMBL" id="JBHSUS010000001">
    <property type="protein sequence ID" value="MFC6438595.1"/>
    <property type="molecule type" value="Genomic_DNA"/>
</dbReference>
<dbReference type="Proteomes" id="UP001596364">
    <property type="component" value="Unassembled WGS sequence"/>
</dbReference>
<dbReference type="RefSeq" id="WP_131259512.1">
    <property type="nucleotide sequence ID" value="NZ_JBHSUS010000001.1"/>
</dbReference>
<comment type="caution">
    <text evidence="1">The sequence shown here is derived from an EMBL/GenBank/DDBJ whole genome shotgun (WGS) entry which is preliminary data.</text>
</comment>
<evidence type="ECO:0000313" key="2">
    <source>
        <dbReference type="EMBL" id="MFC6441763.1"/>
    </source>
</evidence>
<sequence length="184" mass="20692">MNQNKKSMLLLAVVFILPVVLAKFALDYDWFNRGATNKGELLDPVLDFTAAYPQQADNTHWRLVYVVPASCDEACHNALFSINQVWLALGRETDRVKALAVVTEASDLPADMAEKYRNVESLSVNLQTVEKMFNPVGTDGIFIVDTLQNVILRYPLQAEQQQAVMHSREILSDVKKLLKLSRIG</sequence>
<accession>A0ABW1XHD3</accession>
<evidence type="ECO:0008006" key="4">
    <source>
        <dbReference type="Google" id="ProtNLM"/>
    </source>
</evidence>